<dbReference type="Proteomes" id="UP001249851">
    <property type="component" value="Unassembled WGS sequence"/>
</dbReference>
<accession>A0AAD9Q870</accession>
<dbReference type="AlphaFoldDB" id="A0AAD9Q870"/>
<evidence type="ECO:0000313" key="2">
    <source>
        <dbReference type="Proteomes" id="UP001249851"/>
    </source>
</evidence>
<keyword evidence="2" id="KW-1185">Reference proteome</keyword>
<reference evidence="1" key="2">
    <citation type="journal article" date="2023" name="Science">
        <title>Genomic signatures of disease resistance in endangered staghorn corals.</title>
        <authorList>
            <person name="Vollmer S.V."/>
            <person name="Selwyn J.D."/>
            <person name="Despard B.A."/>
            <person name="Roesel C.L."/>
        </authorList>
    </citation>
    <scope>NUCLEOTIDE SEQUENCE</scope>
    <source>
        <strain evidence="1">K2</strain>
    </source>
</reference>
<sequence>MEKKPLHVNGIITTAKMFLTDIHVLEALINSNRNPVNCNMLLCLSTLHRLPAAIQLNGY</sequence>
<reference evidence="1" key="1">
    <citation type="journal article" date="2023" name="G3 (Bethesda)">
        <title>Whole genome assembly and annotation of the endangered Caribbean coral Acropora cervicornis.</title>
        <authorList>
            <person name="Selwyn J.D."/>
            <person name="Vollmer S.V."/>
        </authorList>
    </citation>
    <scope>NUCLEOTIDE SEQUENCE</scope>
    <source>
        <strain evidence="1">K2</strain>
    </source>
</reference>
<dbReference type="EMBL" id="JARQWQ010000058">
    <property type="protein sequence ID" value="KAK2556120.1"/>
    <property type="molecule type" value="Genomic_DNA"/>
</dbReference>
<proteinExistence type="predicted"/>
<protein>
    <submittedName>
        <fullName evidence="1">Uncharacterized protein</fullName>
    </submittedName>
</protein>
<name>A0AAD9Q870_ACRCE</name>
<organism evidence="1 2">
    <name type="scientific">Acropora cervicornis</name>
    <name type="common">Staghorn coral</name>
    <dbReference type="NCBI Taxonomy" id="6130"/>
    <lineage>
        <taxon>Eukaryota</taxon>
        <taxon>Metazoa</taxon>
        <taxon>Cnidaria</taxon>
        <taxon>Anthozoa</taxon>
        <taxon>Hexacorallia</taxon>
        <taxon>Scleractinia</taxon>
        <taxon>Astrocoeniina</taxon>
        <taxon>Acroporidae</taxon>
        <taxon>Acropora</taxon>
    </lineage>
</organism>
<gene>
    <name evidence="1" type="ORF">P5673_022147</name>
</gene>
<evidence type="ECO:0000313" key="1">
    <source>
        <dbReference type="EMBL" id="KAK2556120.1"/>
    </source>
</evidence>
<comment type="caution">
    <text evidence="1">The sequence shown here is derived from an EMBL/GenBank/DDBJ whole genome shotgun (WGS) entry which is preliminary data.</text>
</comment>